<dbReference type="AlphaFoldDB" id="A0AAV1G8C8"/>
<gene>
    <name evidence="6" type="ORF">XNOV1_A042653</name>
</gene>
<evidence type="ECO:0000256" key="2">
    <source>
        <dbReference type="ARBA" id="ARBA00022723"/>
    </source>
</evidence>
<comment type="subcellular location">
    <subcellularLocation>
        <location evidence="1">Nucleus</location>
    </subcellularLocation>
</comment>
<proteinExistence type="predicted"/>
<evidence type="ECO:0000256" key="5">
    <source>
        <dbReference type="ARBA" id="ARBA00023242"/>
    </source>
</evidence>
<sequence>MTKSATDKLMNVLAKWVATNCRPINIVEDEGLTDVLQTASKDPSYKPPCRATLTAKISKMYSAEKKEKLDILVENSPNCIAITGDHWTSVGNHSYFGVTGHFIDDE</sequence>
<protein>
    <submittedName>
        <fullName evidence="6">Zinc finger BED domain-containing protein 1-like</fullName>
    </submittedName>
</protein>
<evidence type="ECO:0000313" key="6">
    <source>
        <dbReference type="EMBL" id="CAJ1069763.1"/>
    </source>
</evidence>
<dbReference type="InterPro" id="IPR052035">
    <property type="entry name" value="ZnF_BED_domain_contain"/>
</dbReference>
<keyword evidence="2" id="KW-0479">Metal-binding</keyword>
<evidence type="ECO:0000313" key="7">
    <source>
        <dbReference type="Proteomes" id="UP001178508"/>
    </source>
</evidence>
<reference evidence="6" key="1">
    <citation type="submission" date="2023-08" db="EMBL/GenBank/DDBJ databases">
        <authorList>
            <person name="Alioto T."/>
            <person name="Alioto T."/>
            <person name="Gomez Garrido J."/>
        </authorList>
    </citation>
    <scope>NUCLEOTIDE SEQUENCE</scope>
</reference>
<dbReference type="Proteomes" id="UP001178508">
    <property type="component" value="Chromosome 12"/>
</dbReference>
<dbReference type="GO" id="GO:0005634">
    <property type="term" value="C:nucleus"/>
    <property type="evidence" value="ECO:0007669"/>
    <property type="project" value="UniProtKB-SubCell"/>
</dbReference>
<keyword evidence="5" id="KW-0539">Nucleus</keyword>
<dbReference type="EMBL" id="OY660875">
    <property type="protein sequence ID" value="CAJ1069763.1"/>
    <property type="molecule type" value="Genomic_DNA"/>
</dbReference>
<evidence type="ECO:0000256" key="4">
    <source>
        <dbReference type="ARBA" id="ARBA00022833"/>
    </source>
</evidence>
<dbReference type="PANTHER" id="PTHR46481:SF10">
    <property type="entry name" value="ZINC FINGER BED DOMAIN-CONTAINING PROTEIN 39"/>
    <property type="match status" value="1"/>
</dbReference>
<dbReference type="Gene3D" id="1.10.10.1070">
    <property type="entry name" value="Zinc finger, BED domain-containing"/>
    <property type="match status" value="1"/>
</dbReference>
<accession>A0AAV1G8C8</accession>
<keyword evidence="4" id="KW-0862">Zinc</keyword>
<dbReference type="SUPFAM" id="SSF140996">
    <property type="entry name" value="Hermes dimerisation domain"/>
    <property type="match status" value="1"/>
</dbReference>
<evidence type="ECO:0000256" key="3">
    <source>
        <dbReference type="ARBA" id="ARBA00022771"/>
    </source>
</evidence>
<name>A0AAV1G8C8_XYRNO</name>
<keyword evidence="3" id="KW-0863">Zinc-finger</keyword>
<evidence type="ECO:0000256" key="1">
    <source>
        <dbReference type="ARBA" id="ARBA00004123"/>
    </source>
</evidence>
<organism evidence="6 7">
    <name type="scientific">Xyrichtys novacula</name>
    <name type="common">Pearly razorfish</name>
    <name type="synonym">Hemipteronotus novacula</name>
    <dbReference type="NCBI Taxonomy" id="13765"/>
    <lineage>
        <taxon>Eukaryota</taxon>
        <taxon>Metazoa</taxon>
        <taxon>Chordata</taxon>
        <taxon>Craniata</taxon>
        <taxon>Vertebrata</taxon>
        <taxon>Euteleostomi</taxon>
        <taxon>Actinopterygii</taxon>
        <taxon>Neopterygii</taxon>
        <taxon>Teleostei</taxon>
        <taxon>Neoteleostei</taxon>
        <taxon>Acanthomorphata</taxon>
        <taxon>Eupercaria</taxon>
        <taxon>Labriformes</taxon>
        <taxon>Labridae</taxon>
        <taxon>Xyrichtys</taxon>
    </lineage>
</organism>
<dbReference type="GO" id="GO:0008270">
    <property type="term" value="F:zinc ion binding"/>
    <property type="evidence" value="ECO:0007669"/>
    <property type="project" value="UniProtKB-KW"/>
</dbReference>
<dbReference type="PANTHER" id="PTHR46481">
    <property type="entry name" value="ZINC FINGER BED DOMAIN-CONTAINING PROTEIN 4"/>
    <property type="match status" value="1"/>
</dbReference>
<keyword evidence="7" id="KW-1185">Reference proteome</keyword>